<dbReference type="InterPro" id="IPR025525">
    <property type="entry name" value="hAT-like_transposase_RNase-H"/>
</dbReference>
<feature type="compositionally biased region" description="Polar residues" evidence="9">
    <location>
        <begin position="17"/>
        <end position="31"/>
    </location>
</feature>
<proteinExistence type="predicted"/>
<name>A0A811PGP8_9POAL</name>
<dbReference type="Pfam" id="PF14372">
    <property type="entry name" value="hAT-like_RNase-H"/>
    <property type="match status" value="1"/>
</dbReference>
<comment type="subcellular location">
    <subcellularLocation>
        <location evidence="1">Nucleus</location>
    </subcellularLocation>
</comment>
<keyword evidence="6" id="KW-0238">DNA-binding</keyword>
<keyword evidence="12" id="KW-1185">Reference proteome</keyword>
<dbReference type="InterPro" id="IPR008906">
    <property type="entry name" value="HATC_C_dom"/>
</dbReference>
<feature type="region of interest" description="Disordered" evidence="9">
    <location>
        <begin position="44"/>
        <end position="63"/>
    </location>
</feature>
<dbReference type="Proteomes" id="UP000604825">
    <property type="component" value="Unassembled WGS sequence"/>
</dbReference>
<feature type="compositionally biased region" description="Low complexity" evidence="9">
    <location>
        <begin position="173"/>
        <end position="187"/>
    </location>
</feature>
<keyword evidence="5" id="KW-0862">Zinc</keyword>
<dbReference type="Gene3D" id="2.40.50.140">
    <property type="entry name" value="Nucleic acid-binding proteins"/>
    <property type="match status" value="2"/>
</dbReference>
<dbReference type="SUPFAM" id="SSF50249">
    <property type="entry name" value="Nucleic acid-binding proteins"/>
    <property type="match status" value="2"/>
</dbReference>
<evidence type="ECO:0000256" key="4">
    <source>
        <dbReference type="ARBA" id="ARBA00022771"/>
    </source>
</evidence>
<dbReference type="PANTHER" id="PTHR47165:SF3">
    <property type="entry name" value="RETROTRANSPOSON-LIKE PROTEIN"/>
    <property type="match status" value="1"/>
</dbReference>
<feature type="region of interest" description="Disordered" evidence="9">
    <location>
        <begin position="1"/>
        <end position="31"/>
    </location>
</feature>
<evidence type="ECO:0000256" key="8">
    <source>
        <dbReference type="PROSITE-ProRule" id="PRU00027"/>
    </source>
</evidence>
<feature type="region of interest" description="Disordered" evidence="9">
    <location>
        <begin position="169"/>
        <end position="202"/>
    </location>
</feature>
<feature type="region of interest" description="Disordered" evidence="9">
    <location>
        <begin position="83"/>
        <end position="112"/>
    </location>
</feature>
<dbReference type="InterPro" id="IPR003656">
    <property type="entry name" value="Znf_BED"/>
</dbReference>
<evidence type="ECO:0000256" key="9">
    <source>
        <dbReference type="SAM" id="MobiDB-lite"/>
    </source>
</evidence>
<evidence type="ECO:0000256" key="1">
    <source>
        <dbReference type="ARBA" id="ARBA00004123"/>
    </source>
</evidence>
<evidence type="ECO:0000256" key="6">
    <source>
        <dbReference type="ARBA" id="ARBA00023125"/>
    </source>
</evidence>
<reference evidence="11" key="1">
    <citation type="submission" date="2020-10" db="EMBL/GenBank/DDBJ databases">
        <authorList>
            <person name="Han B."/>
            <person name="Lu T."/>
            <person name="Zhao Q."/>
            <person name="Huang X."/>
            <person name="Zhao Y."/>
        </authorList>
    </citation>
    <scope>NUCLEOTIDE SEQUENCE</scope>
</reference>
<evidence type="ECO:0000313" key="11">
    <source>
        <dbReference type="EMBL" id="CAD6242609.1"/>
    </source>
</evidence>
<evidence type="ECO:0000256" key="5">
    <source>
        <dbReference type="ARBA" id="ARBA00022833"/>
    </source>
</evidence>
<dbReference type="InterPro" id="IPR003871">
    <property type="entry name" value="RFA1B/D_OB_1st"/>
</dbReference>
<dbReference type="AlphaFoldDB" id="A0A811PGP8"/>
<sequence length="757" mass="85252">MATLPFELAPEELSGQEADQQSSKHTTSRSVNVKKSLLVKWMSSAVNAPKPPTEKRRKSSASNVQFVRSPLLNRILASPRMRHSRAKHQRSPCAGLSSSTLPDDTRTIASPNLGKDAASRSVDRIKSLLLKWKSSVVNASNHSEGMQRKSFASRVHYVRSPVLNRMLQSPRMSQSPVLSVRSSSSSSFDDTRMVISPDLGPDASRPIKRRKLRSDVWKEFEPIYEGNLVVQAKCIHCLELLSATRDNGRSACRRHLKVCKERTRMNQLVESMNTGLSPDSLALKNWKFDQEVSRKAMKRIIGFGPVASPHDGFTLFNALLKCLQEWKLEHKICVLVVLDPRFKLSFVSFRLDTGFGDKGPAYTEMVNATLQNLFSAYSSMAPDLNYSQPEPNDGSIDEEDCWADFEQHLAAQKRKRVKTPASTVASESAFSTSGRIVSDYRSRPTSKKVQALVYQMLNYQKMILAMVTIFEERRCQMGDRLIPGLMPGNYSETICVHASRLCDFYDPHDESKLLHSDLVLIDEEGNCIHAQIYPPDHEQFKPLIKEGNMYNLSYFGVRKSGQYKPVDNDHMINFTRWTSMEEVIEIPPAFPMYTYSLTPMDQLPPRVEDNKFFIDVIVVVTMLSNVSSMRSRTRQNEVLKWTVTICNASGASLDVILWGERATAFPVEQVHRDGKATPRTVIFVGTLVKCFADKVSLSRGSSCKWDINLEVPEAKALAASVASIYQPVKWDQHMASSEPVAFAAPEHKKVFDIKILS</sequence>
<dbReference type="Pfam" id="PF05699">
    <property type="entry name" value="Dimer_Tnp_hAT"/>
    <property type="match status" value="1"/>
</dbReference>
<dbReference type="SMART" id="SM00614">
    <property type="entry name" value="ZnF_BED"/>
    <property type="match status" value="1"/>
</dbReference>
<evidence type="ECO:0000256" key="2">
    <source>
        <dbReference type="ARBA" id="ARBA00011738"/>
    </source>
</evidence>
<feature type="compositionally biased region" description="Polar residues" evidence="9">
    <location>
        <begin position="96"/>
        <end position="110"/>
    </location>
</feature>
<dbReference type="InterPro" id="IPR031657">
    <property type="entry name" value="REPA_OB_2"/>
</dbReference>
<dbReference type="GO" id="GO:0046983">
    <property type="term" value="F:protein dimerization activity"/>
    <property type="evidence" value="ECO:0007669"/>
    <property type="project" value="InterPro"/>
</dbReference>
<evidence type="ECO:0000256" key="7">
    <source>
        <dbReference type="ARBA" id="ARBA00023242"/>
    </source>
</evidence>
<evidence type="ECO:0000259" key="10">
    <source>
        <dbReference type="PROSITE" id="PS50808"/>
    </source>
</evidence>
<protein>
    <recommendedName>
        <fullName evidence="10">BED-type domain-containing protein</fullName>
    </recommendedName>
</protein>
<comment type="subunit">
    <text evidence="2">Homodimer.</text>
</comment>
<accession>A0A811PGP8</accession>
<dbReference type="InterPro" id="IPR012337">
    <property type="entry name" value="RNaseH-like_sf"/>
</dbReference>
<dbReference type="GO" id="GO:0008270">
    <property type="term" value="F:zinc ion binding"/>
    <property type="evidence" value="ECO:0007669"/>
    <property type="project" value="UniProtKB-KW"/>
</dbReference>
<dbReference type="CDD" id="cd04480">
    <property type="entry name" value="RPA1_DBD_A_like"/>
    <property type="match status" value="1"/>
</dbReference>
<dbReference type="InterPro" id="IPR012340">
    <property type="entry name" value="NA-bd_OB-fold"/>
</dbReference>
<dbReference type="PROSITE" id="PS50808">
    <property type="entry name" value="ZF_BED"/>
    <property type="match status" value="1"/>
</dbReference>
<dbReference type="Pfam" id="PF16900">
    <property type="entry name" value="REPA_OB_2"/>
    <property type="match status" value="1"/>
</dbReference>
<dbReference type="OrthoDB" id="1931061at2759"/>
<evidence type="ECO:0000313" key="12">
    <source>
        <dbReference type="Proteomes" id="UP000604825"/>
    </source>
</evidence>
<dbReference type="PANTHER" id="PTHR47165">
    <property type="entry name" value="OS03G0429900 PROTEIN"/>
    <property type="match status" value="1"/>
</dbReference>
<dbReference type="GO" id="GO:0003677">
    <property type="term" value="F:DNA binding"/>
    <property type="evidence" value="ECO:0007669"/>
    <property type="project" value="UniProtKB-KW"/>
</dbReference>
<dbReference type="SUPFAM" id="SSF53098">
    <property type="entry name" value="Ribonuclease H-like"/>
    <property type="match status" value="1"/>
</dbReference>
<feature type="domain" description="BED-type" evidence="10">
    <location>
        <begin position="211"/>
        <end position="266"/>
    </location>
</feature>
<evidence type="ECO:0000256" key="3">
    <source>
        <dbReference type="ARBA" id="ARBA00022723"/>
    </source>
</evidence>
<dbReference type="Pfam" id="PF02721">
    <property type="entry name" value="DUF223"/>
    <property type="match status" value="1"/>
</dbReference>
<keyword evidence="7" id="KW-0539">Nucleus</keyword>
<organism evidence="11 12">
    <name type="scientific">Miscanthus lutarioriparius</name>
    <dbReference type="NCBI Taxonomy" id="422564"/>
    <lineage>
        <taxon>Eukaryota</taxon>
        <taxon>Viridiplantae</taxon>
        <taxon>Streptophyta</taxon>
        <taxon>Embryophyta</taxon>
        <taxon>Tracheophyta</taxon>
        <taxon>Spermatophyta</taxon>
        <taxon>Magnoliopsida</taxon>
        <taxon>Liliopsida</taxon>
        <taxon>Poales</taxon>
        <taxon>Poaceae</taxon>
        <taxon>PACMAD clade</taxon>
        <taxon>Panicoideae</taxon>
        <taxon>Andropogonodae</taxon>
        <taxon>Andropogoneae</taxon>
        <taxon>Saccharinae</taxon>
        <taxon>Miscanthus</taxon>
    </lineage>
</organism>
<dbReference type="EMBL" id="CAJGYO010000007">
    <property type="protein sequence ID" value="CAD6242609.1"/>
    <property type="molecule type" value="Genomic_DNA"/>
</dbReference>
<dbReference type="GO" id="GO:0005634">
    <property type="term" value="C:nucleus"/>
    <property type="evidence" value="ECO:0007669"/>
    <property type="project" value="UniProtKB-SubCell"/>
</dbReference>
<gene>
    <name evidence="11" type="ORF">NCGR_LOCUS28039</name>
</gene>
<keyword evidence="3" id="KW-0479">Metal-binding</keyword>
<comment type="caution">
    <text evidence="11">The sequence shown here is derived from an EMBL/GenBank/DDBJ whole genome shotgun (WGS) entry which is preliminary data.</text>
</comment>
<keyword evidence="4 8" id="KW-0863">Zinc-finger</keyword>